<dbReference type="Proteomes" id="UP001331515">
    <property type="component" value="Unassembled WGS sequence"/>
</dbReference>
<reference evidence="1 2" key="1">
    <citation type="journal article" date="2023" name="Mol. Biol. Evol.">
        <title>Genomics of Secondarily Temperate Adaptation in the Only Non-Antarctic Icefish.</title>
        <authorList>
            <person name="Rivera-Colon A.G."/>
            <person name="Rayamajhi N."/>
            <person name="Minhas B.F."/>
            <person name="Madrigal G."/>
            <person name="Bilyk K.T."/>
            <person name="Yoon V."/>
            <person name="Hune M."/>
            <person name="Gregory S."/>
            <person name="Cheng C.H.C."/>
            <person name="Catchen J.M."/>
        </authorList>
    </citation>
    <scope>NUCLEOTIDE SEQUENCE [LARGE SCALE GENOMIC DNA]</scope>
    <source>
        <tissue evidence="1">White muscle</tissue>
    </source>
</reference>
<keyword evidence="2" id="KW-1185">Reference proteome</keyword>
<sequence>MKILVIGLKRPDVFLSLNLRQRASPYGRLRFTLWVRLSSRERRGGEGATEHSSTARREYSSFQTFFTLGIKLTFFN</sequence>
<protein>
    <submittedName>
        <fullName evidence="1">Uncharacterized protein</fullName>
    </submittedName>
</protein>
<name>A0AAN8C3Q9_CHAGU</name>
<organism evidence="1 2">
    <name type="scientific">Champsocephalus gunnari</name>
    <name type="common">Mackerel icefish</name>
    <dbReference type="NCBI Taxonomy" id="52237"/>
    <lineage>
        <taxon>Eukaryota</taxon>
        <taxon>Metazoa</taxon>
        <taxon>Chordata</taxon>
        <taxon>Craniata</taxon>
        <taxon>Vertebrata</taxon>
        <taxon>Euteleostomi</taxon>
        <taxon>Actinopterygii</taxon>
        <taxon>Neopterygii</taxon>
        <taxon>Teleostei</taxon>
        <taxon>Neoteleostei</taxon>
        <taxon>Acanthomorphata</taxon>
        <taxon>Eupercaria</taxon>
        <taxon>Perciformes</taxon>
        <taxon>Notothenioidei</taxon>
        <taxon>Channichthyidae</taxon>
        <taxon>Champsocephalus</taxon>
    </lineage>
</organism>
<accession>A0AAN8C3Q9</accession>
<dbReference type="AlphaFoldDB" id="A0AAN8C3Q9"/>
<gene>
    <name evidence="1" type="ORF">CgunFtcFv8_009840</name>
</gene>
<proteinExistence type="predicted"/>
<dbReference type="EMBL" id="JAURVH010001534">
    <property type="protein sequence ID" value="KAK5896217.1"/>
    <property type="molecule type" value="Genomic_DNA"/>
</dbReference>
<evidence type="ECO:0000313" key="1">
    <source>
        <dbReference type="EMBL" id="KAK5896217.1"/>
    </source>
</evidence>
<evidence type="ECO:0000313" key="2">
    <source>
        <dbReference type="Proteomes" id="UP001331515"/>
    </source>
</evidence>
<comment type="caution">
    <text evidence="1">The sequence shown here is derived from an EMBL/GenBank/DDBJ whole genome shotgun (WGS) entry which is preliminary data.</text>
</comment>